<dbReference type="InterPro" id="IPR015093">
    <property type="entry name" value="Card1_endonucl_dom"/>
</dbReference>
<dbReference type="SUPFAM" id="SSF52980">
    <property type="entry name" value="Restriction endonuclease-like"/>
    <property type="match status" value="1"/>
</dbReference>
<name>A0A250L0K9_9GAMM</name>
<dbReference type="Pfam" id="PF09002">
    <property type="entry name" value="Card1_endonuc"/>
    <property type="match status" value="1"/>
</dbReference>
<accession>A0A250L0K9</accession>
<dbReference type="CDD" id="cd22364">
    <property type="entry name" value="VC1899-like"/>
    <property type="match status" value="1"/>
</dbReference>
<dbReference type="InterPro" id="IPR011335">
    <property type="entry name" value="Restrct_endonuc-II-like"/>
</dbReference>
<dbReference type="EMBL" id="AP017928">
    <property type="protein sequence ID" value="BBA37448.1"/>
    <property type="molecule type" value="Genomic_DNA"/>
</dbReference>
<evidence type="ECO:0008006" key="5">
    <source>
        <dbReference type="Google" id="ProtNLM"/>
    </source>
</evidence>
<evidence type="ECO:0000259" key="1">
    <source>
        <dbReference type="Pfam" id="PF09002"/>
    </source>
</evidence>
<dbReference type="Gene3D" id="3.40.1350.10">
    <property type="match status" value="1"/>
</dbReference>
<dbReference type="KEGG" id="mmai:sS8_5531"/>
<organism evidence="3 4">
    <name type="scientific">Methylocaldum marinum</name>
    <dbReference type="NCBI Taxonomy" id="1432792"/>
    <lineage>
        <taxon>Bacteria</taxon>
        <taxon>Pseudomonadati</taxon>
        <taxon>Pseudomonadota</taxon>
        <taxon>Gammaproteobacteria</taxon>
        <taxon>Methylococcales</taxon>
        <taxon>Methylococcaceae</taxon>
        <taxon>Methylocaldum</taxon>
    </lineage>
</organism>
<reference evidence="3 4" key="1">
    <citation type="submission" date="2016-12" db="EMBL/GenBank/DDBJ databases">
        <title>Genome sequencing of Methylocaldum marinum.</title>
        <authorList>
            <person name="Takeuchi M."/>
            <person name="Kamagata Y."/>
            <person name="Hiraoka S."/>
            <person name="Oshima K."/>
            <person name="Hattori M."/>
            <person name="Iwasaki W."/>
        </authorList>
    </citation>
    <scope>NUCLEOTIDE SEQUENCE [LARGE SCALE GENOMIC DNA]</scope>
    <source>
        <strain evidence="3 4">S8</strain>
    </source>
</reference>
<proteinExistence type="predicted"/>
<dbReference type="Gene3D" id="3.40.50.10770">
    <property type="entry name" value="Hypothetical protein VC1899 like domain (Restriction endonuclease-like)"/>
    <property type="match status" value="1"/>
</dbReference>
<evidence type="ECO:0000259" key="2">
    <source>
        <dbReference type="Pfam" id="PF23400"/>
    </source>
</evidence>
<feature type="domain" description="Card1 endonuclease" evidence="1">
    <location>
        <begin position="240"/>
        <end position="381"/>
    </location>
</feature>
<evidence type="ECO:0000313" key="4">
    <source>
        <dbReference type="Proteomes" id="UP000266313"/>
    </source>
</evidence>
<dbReference type="OrthoDB" id="8477283at2"/>
<sequence length="383" mass="42898">MAIDIHVILVSGQPTPNITPVLDPDIKPRHIVMLVSPDMAQRADWLKAVLLPAGVSVSQVAIDNAYDIEALRERLLTFVAEHEHENLALNVTGGTKPMAIAAYEVFRTADLPIFYVHPEQDRLIWMHPANRHSRELANRIKLKAFFQAHGAQLGERPAHFGMPERLRMLAEGLVRHIDRYQGALGTLNWAAMSAEGREPPISDELGPGQLEREEFKALLGWFETEQLVMKKHGRLLFADADARFFANGGWLEQYVYSAVQSLKGELRAIQDIGRGLEVVRQNGGEPIHNELDVAFLAENRLYVIECKTRRFNGERETGGAGADAIYRLEALSNLLGGLQARAMLVSYQPLSRAIQERASAYRITTCAGTELKTLKDKLRRWIG</sequence>
<dbReference type="AlphaFoldDB" id="A0A250L0K9"/>
<dbReference type="Pfam" id="PF23400">
    <property type="entry name" value="CARF_Card1"/>
    <property type="match status" value="1"/>
</dbReference>
<gene>
    <name evidence="3" type="ORF">sS8_5531</name>
</gene>
<dbReference type="Gene3D" id="1.10.10.680">
    <property type="entry name" value="Hypothetical protein VC1899 (Restriction endonuclease-like)"/>
    <property type="match status" value="1"/>
</dbReference>
<feature type="domain" description="Card1 CARF" evidence="2">
    <location>
        <begin position="5"/>
        <end position="143"/>
    </location>
</feature>
<dbReference type="RefSeq" id="WP_119632433.1">
    <property type="nucleotide sequence ID" value="NZ_AP017928.1"/>
</dbReference>
<dbReference type="InterPro" id="IPR056339">
    <property type="entry name" value="CARF_Card1"/>
</dbReference>
<dbReference type="GO" id="GO:0003676">
    <property type="term" value="F:nucleic acid binding"/>
    <property type="evidence" value="ECO:0007669"/>
    <property type="project" value="InterPro"/>
</dbReference>
<dbReference type="InterPro" id="IPR011856">
    <property type="entry name" value="tRNA_endonuc-like_dom_sf"/>
</dbReference>
<keyword evidence="4" id="KW-1185">Reference proteome</keyword>
<evidence type="ECO:0000313" key="3">
    <source>
        <dbReference type="EMBL" id="BBA37448.1"/>
    </source>
</evidence>
<protein>
    <recommendedName>
        <fullName evidence="5">DUF1887 domain-containing protein</fullName>
    </recommendedName>
</protein>
<dbReference type="Proteomes" id="UP000266313">
    <property type="component" value="Chromosome"/>
</dbReference>